<dbReference type="InterPro" id="IPR033121">
    <property type="entry name" value="PEPTIDASE_A1"/>
</dbReference>
<dbReference type="Gene3D" id="2.40.70.10">
    <property type="entry name" value="Acid Proteases"/>
    <property type="match status" value="2"/>
</dbReference>
<dbReference type="SUPFAM" id="SSF50630">
    <property type="entry name" value="Acid proteases"/>
    <property type="match status" value="1"/>
</dbReference>
<dbReference type="Proteomes" id="UP000235786">
    <property type="component" value="Unassembled WGS sequence"/>
</dbReference>
<accession>A0A2J6RGP4</accession>
<dbReference type="STRING" id="1149755.A0A2J6RGP4"/>
<gene>
    <name evidence="2" type="ORF">L207DRAFT_531955</name>
</gene>
<dbReference type="OrthoDB" id="660550at2759"/>
<keyword evidence="2" id="KW-0645">Protease</keyword>
<dbReference type="GO" id="GO:0008233">
    <property type="term" value="F:peptidase activity"/>
    <property type="evidence" value="ECO:0007669"/>
    <property type="project" value="UniProtKB-KW"/>
</dbReference>
<keyword evidence="2" id="KW-0378">Hydrolase</keyword>
<organism evidence="2 3">
    <name type="scientific">Hyaloscypha variabilis (strain UAMH 11265 / GT02V1 / F)</name>
    <name type="common">Meliniomyces variabilis</name>
    <dbReference type="NCBI Taxonomy" id="1149755"/>
    <lineage>
        <taxon>Eukaryota</taxon>
        <taxon>Fungi</taxon>
        <taxon>Dikarya</taxon>
        <taxon>Ascomycota</taxon>
        <taxon>Pezizomycotina</taxon>
        <taxon>Leotiomycetes</taxon>
        <taxon>Helotiales</taxon>
        <taxon>Hyaloscyphaceae</taxon>
        <taxon>Hyaloscypha</taxon>
        <taxon>Hyaloscypha variabilis</taxon>
    </lineage>
</organism>
<dbReference type="GO" id="GO:0006508">
    <property type="term" value="P:proteolysis"/>
    <property type="evidence" value="ECO:0007669"/>
    <property type="project" value="UniProtKB-KW"/>
</dbReference>
<evidence type="ECO:0000313" key="2">
    <source>
        <dbReference type="EMBL" id="PMD37686.1"/>
    </source>
</evidence>
<dbReference type="AlphaFoldDB" id="A0A2J6RGP4"/>
<protein>
    <submittedName>
        <fullName evidence="2">Acid protease</fullName>
    </submittedName>
</protein>
<keyword evidence="3" id="KW-1185">Reference proteome</keyword>
<evidence type="ECO:0000259" key="1">
    <source>
        <dbReference type="PROSITE" id="PS51767"/>
    </source>
</evidence>
<name>A0A2J6RGP4_HYAVF</name>
<evidence type="ECO:0000313" key="3">
    <source>
        <dbReference type="Proteomes" id="UP000235786"/>
    </source>
</evidence>
<dbReference type="Pfam" id="PF00026">
    <property type="entry name" value="Asp"/>
    <property type="match status" value="1"/>
</dbReference>
<dbReference type="PROSITE" id="PS51767">
    <property type="entry name" value="PEPTIDASE_A1"/>
    <property type="match status" value="1"/>
</dbReference>
<reference evidence="2 3" key="1">
    <citation type="submission" date="2016-04" db="EMBL/GenBank/DDBJ databases">
        <title>A degradative enzymes factory behind the ericoid mycorrhizal symbiosis.</title>
        <authorList>
            <consortium name="DOE Joint Genome Institute"/>
            <person name="Martino E."/>
            <person name="Morin E."/>
            <person name="Grelet G."/>
            <person name="Kuo A."/>
            <person name="Kohler A."/>
            <person name="Daghino S."/>
            <person name="Barry K."/>
            <person name="Choi C."/>
            <person name="Cichocki N."/>
            <person name="Clum A."/>
            <person name="Copeland A."/>
            <person name="Hainaut M."/>
            <person name="Haridas S."/>
            <person name="Labutti K."/>
            <person name="Lindquist E."/>
            <person name="Lipzen A."/>
            <person name="Khouja H.-R."/>
            <person name="Murat C."/>
            <person name="Ohm R."/>
            <person name="Olson A."/>
            <person name="Spatafora J."/>
            <person name="Veneault-Fourrey C."/>
            <person name="Henrissat B."/>
            <person name="Grigoriev I."/>
            <person name="Martin F."/>
            <person name="Perotto S."/>
        </authorList>
    </citation>
    <scope>NUCLEOTIDE SEQUENCE [LARGE SCALE GENOMIC DNA]</scope>
    <source>
        <strain evidence="2 3">F</strain>
    </source>
</reference>
<proteinExistence type="predicted"/>
<dbReference type="InterPro" id="IPR021109">
    <property type="entry name" value="Peptidase_aspartic_dom_sf"/>
</dbReference>
<sequence>MYGVVEVGIGSPTTIYALRLDTGAATTCVGNMKPYVKTPTSLDTGNAVAIKGKAARFSIEEYLDALFVDGIGIRQSIEVATQSSGYGNMDGMLGLRPNTKEFITVSDNLFNRRNINSDIVTISKDSVAFGSQLLQVANIIYGPFTTTSPANKYWGIDASLSYDGAAVISLTAVIIYHGDTPIALNTNSYIQLLAVTGALSDATTGYPAQANCDGLSPLTLDFAGIVFNIPFDIYRWPGSENAAIGGNPSKRYLAVQDLRTPYGSGLGSSLGWNTLKYLTVVLNTTNSQVRISTIEIEI</sequence>
<dbReference type="EMBL" id="KZ613949">
    <property type="protein sequence ID" value="PMD37686.1"/>
    <property type="molecule type" value="Genomic_DNA"/>
</dbReference>
<feature type="domain" description="Peptidase A1" evidence="1">
    <location>
        <begin position="3"/>
        <end position="292"/>
    </location>
</feature>